<name>A0A1I0Q6B2_9BACT</name>
<keyword evidence="2" id="KW-1185">Reference proteome</keyword>
<protein>
    <recommendedName>
        <fullName evidence="3">DNA alkylation repair enzyme</fullName>
    </recommendedName>
</protein>
<dbReference type="RefSeq" id="WP_090258493.1">
    <property type="nucleotide sequence ID" value="NZ_FOIR01000002.1"/>
</dbReference>
<accession>A0A1I0Q6B2</accession>
<proteinExistence type="predicted"/>
<dbReference type="OrthoDB" id="667893at2"/>
<dbReference type="GeneID" id="99986768"/>
<sequence>MDIEKQLNHDHSKENTTKIVEYIVAHPERLSALMKIFLHGEWRLVQRSAWVVGDLARKKSELLIPYWPEMIENLKKENLHDAVKRNTVRTWQELPIPEDYFGEVAEICFGYLADNKEPIAVKCFSMTVLEKIVFSVPELKDELKFLIEEQLPYGSAGFKNRGSKVLKSIAKL</sequence>
<dbReference type="Proteomes" id="UP000199437">
    <property type="component" value="Unassembled WGS sequence"/>
</dbReference>
<evidence type="ECO:0000313" key="1">
    <source>
        <dbReference type="EMBL" id="SEW22495.1"/>
    </source>
</evidence>
<gene>
    <name evidence="1" type="ORF">SAMN05216290_2054</name>
</gene>
<dbReference type="SUPFAM" id="SSF48371">
    <property type="entry name" value="ARM repeat"/>
    <property type="match status" value="1"/>
</dbReference>
<evidence type="ECO:0008006" key="3">
    <source>
        <dbReference type="Google" id="ProtNLM"/>
    </source>
</evidence>
<dbReference type="InterPro" id="IPR016024">
    <property type="entry name" value="ARM-type_fold"/>
</dbReference>
<dbReference type="STRING" id="1267423.SAMN05216290_2054"/>
<reference evidence="2" key="1">
    <citation type="submission" date="2016-10" db="EMBL/GenBank/DDBJ databases">
        <authorList>
            <person name="Varghese N."/>
            <person name="Submissions S."/>
        </authorList>
    </citation>
    <scope>NUCLEOTIDE SEQUENCE [LARGE SCALE GENOMIC DNA]</scope>
    <source>
        <strain evidence="2">CGMCC 1.12402</strain>
    </source>
</reference>
<dbReference type="AlphaFoldDB" id="A0A1I0Q6B2"/>
<evidence type="ECO:0000313" key="2">
    <source>
        <dbReference type="Proteomes" id="UP000199437"/>
    </source>
</evidence>
<dbReference type="EMBL" id="FOIR01000002">
    <property type="protein sequence ID" value="SEW22495.1"/>
    <property type="molecule type" value="Genomic_DNA"/>
</dbReference>
<organism evidence="1 2">
    <name type="scientific">Roseivirga pacifica</name>
    <dbReference type="NCBI Taxonomy" id="1267423"/>
    <lineage>
        <taxon>Bacteria</taxon>
        <taxon>Pseudomonadati</taxon>
        <taxon>Bacteroidota</taxon>
        <taxon>Cytophagia</taxon>
        <taxon>Cytophagales</taxon>
        <taxon>Roseivirgaceae</taxon>
        <taxon>Roseivirga</taxon>
    </lineage>
</organism>